<protein>
    <submittedName>
        <fullName evidence="1">Uncharacterized protein</fullName>
    </submittedName>
</protein>
<reference evidence="1" key="1">
    <citation type="submission" date="2021-01" db="EMBL/GenBank/DDBJ databases">
        <authorList>
            <person name="Corre E."/>
            <person name="Pelletier E."/>
            <person name="Niang G."/>
            <person name="Scheremetjew M."/>
            <person name="Finn R."/>
            <person name="Kale V."/>
            <person name="Holt S."/>
            <person name="Cochrane G."/>
            <person name="Meng A."/>
            <person name="Brown T."/>
            <person name="Cohen L."/>
        </authorList>
    </citation>
    <scope>NUCLEOTIDE SEQUENCE</scope>
    <source>
        <strain evidence="1">SL-175</strain>
    </source>
</reference>
<accession>A0A7S0XLL8</accession>
<dbReference type="InterPro" id="IPR036265">
    <property type="entry name" value="HIT-like_sf"/>
</dbReference>
<dbReference type="EMBL" id="HBFC01038565">
    <property type="protein sequence ID" value="CAD8723677.1"/>
    <property type="molecule type" value="Transcribed_RNA"/>
</dbReference>
<name>A0A7S0XLL8_9CHLO</name>
<dbReference type="AlphaFoldDB" id="A0A7S0XLL8"/>
<gene>
    <name evidence="1" type="ORF">MANT1106_LOCUS22893</name>
</gene>
<dbReference type="SUPFAM" id="SSF54197">
    <property type="entry name" value="HIT-like"/>
    <property type="match status" value="1"/>
</dbReference>
<sequence length="271" mass="28587">MSGGGVTEALTPLEAVRVKLMDQPFTVDCCTVEKFRAAREWLEQSGGGATAVRDALRVEGVVEAAGDALALGVKPFNVFARLAGGVMPNPVDQSVLGKHGGEFVVCHNRPENDADWEDATKVATASMAGPDPKEIGGLPGHVFITCKDMRWDRFNVLVMGMEGTPVRSDGDANASGDGAATASGAAPAVAAAVAFTEARAFLQRLEAAARSYVAARGWDLSTTGMFFHVYPLCSVNSLHMHIVNLARKGPALHHHAHKNMPLADVLTAFLP</sequence>
<proteinExistence type="predicted"/>
<organism evidence="1">
    <name type="scientific">Mantoniella antarctica</name>
    <dbReference type="NCBI Taxonomy" id="81844"/>
    <lineage>
        <taxon>Eukaryota</taxon>
        <taxon>Viridiplantae</taxon>
        <taxon>Chlorophyta</taxon>
        <taxon>Mamiellophyceae</taxon>
        <taxon>Mamiellales</taxon>
        <taxon>Mamiellaceae</taxon>
        <taxon>Mantoniella</taxon>
    </lineage>
</organism>
<evidence type="ECO:0000313" key="1">
    <source>
        <dbReference type="EMBL" id="CAD8723677.1"/>
    </source>
</evidence>